<evidence type="ECO:0000313" key="7">
    <source>
        <dbReference type="EMBL" id="MFC5055822.1"/>
    </source>
</evidence>
<sequence length="958" mass="99105">MRFNVLGELTVLVGARQVPLGGVKQRATLAFLLLHNNSFVPASALIQAMWPQGAPPTARKMLHNAVSRIRTMLSEAGDDAPFRLITHAPGYLLHVDPDHIDLANFEALADRGRTELLAGDPQRAAGTLREALDLWRGPVLADLVEVGISWPEVTAVQNARTGALEDLIEAELACGRHAEAIGELELAVQAEPLRERLCGQLMRALYHCGRQADALTLYHRTRTALVEQLGLDPSSELQELQRAILNHDLVPDQLRAPRPAEPAVAVVRDDPAPVAPGTAPTADTAPRAAALGRDPEVKQVTALFATVRPAVGGDVDLEHVDRARRHVDEVLGREVERWGGTVAGTLGSVWLAVFGVPRSRDDDAQRAVLAADAIGDRLRADVALAAGLAATVAVATGEVLVRPHPDLPSAAPAISGEVLDTGMRLLLSATPGLVARCPATERITAGQEGAIASDGAVGFPTPAHSPAARVPFVGRDRELGMLLRQVDEAVRGGRSQLTTVLGGVGIGKSRLVREFADALGARAVGAGAPGSGTAGTGVFGAGAGSAGVFGAGAGSAGVFGAGAGSPGDVGSAGSAGSASGAGNVVGVVGVGASDAARCVVRRVPSWPAGAARLSLPADIVLGAAGVAPGADTAEVDRALARAVARLPGLGDQAAAVLADLRAAVGGELPDPTSAWPSVRLFLTETAAVRPLVVVVEDAHWATGAVLDFLGDLVESAACAPLVVVVTARPELHEQHPGWGGGKPQTCTTTLEPLADADIAAVLDPLLAPDRGAASPGPRPDAVGGARTRDRLVALACGNPLFAVEYARMLRRAPGGERASGPWPLPNRVRGILASRLDDLAAPAKAVLLDAAVLRDGVCDEAVAALGGCTAEEAARWLAHLERRKFLRRCHPGVSGRPSYVFCHPLEREAAYQRLPRSARVRKHRLAASWLDGAARHLPDLPAQHRRLAAALEHTSVAA</sequence>
<evidence type="ECO:0000256" key="2">
    <source>
        <dbReference type="ARBA" id="ARBA00023015"/>
    </source>
</evidence>
<dbReference type="InterPro" id="IPR041664">
    <property type="entry name" value="AAA_16"/>
</dbReference>
<organism evidence="7 8">
    <name type="scientific">Saccharothrix xinjiangensis</name>
    <dbReference type="NCBI Taxonomy" id="204798"/>
    <lineage>
        <taxon>Bacteria</taxon>
        <taxon>Bacillati</taxon>
        <taxon>Actinomycetota</taxon>
        <taxon>Actinomycetes</taxon>
        <taxon>Pseudonocardiales</taxon>
        <taxon>Pseudonocardiaceae</taxon>
        <taxon>Saccharothrix</taxon>
    </lineage>
</organism>
<dbReference type="Gene3D" id="1.10.10.10">
    <property type="entry name" value="Winged helix-like DNA-binding domain superfamily/Winged helix DNA-binding domain"/>
    <property type="match status" value="1"/>
</dbReference>
<dbReference type="InterPro" id="IPR029787">
    <property type="entry name" value="Nucleotide_cyclase"/>
</dbReference>
<gene>
    <name evidence="7" type="ORF">ACFPFM_18935</name>
</gene>
<dbReference type="EMBL" id="JBHSJB010000017">
    <property type="protein sequence ID" value="MFC5055822.1"/>
    <property type="molecule type" value="Genomic_DNA"/>
</dbReference>
<name>A0ABV9Y250_9PSEU</name>
<proteinExistence type="inferred from homology"/>
<evidence type="ECO:0000259" key="6">
    <source>
        <dbReference type="PROSITE" id="PS51755"/>
    </source>
</evidence>
<dbReference type="Pfam" id="PF13191">
    <property type="entry name" value="AAA_16"/>
    <property type="match status" value="1"/>
</dbReference>
<dbReference type="SUPFAM" id="SSF52540">
    <property type="entry name" value="P-loop containing nucleoside triphosphate hydrolases"/>
    <property type="match status" value="1"/>
</dbReference>
<dbReference type="InterPro" id="IPR036388">
    <property type="entry name" value="WH-like_DNA-bd_sf"/>
</dbReference>
<dbReference type="CDD" id="cd15831">
    <property type="entry name" value="BTAD"/>
    <property type="match status" value="1"/>
</dbReference>
<keyword evidence="2" id="KW-0805">Transcription regulation</keyword>
<dbReference type="Proteomes" id="UP001595833">
    <property type="component" value="Unassembled WGS sequence"/>
</dbReference>
<evidence type="ECO:0000256" key="1">
    <source>
        <dbReference type="ARBA" id="ARBA00005820"/>
    </source>
</evidence>
<feature type="DNA-binding region" description="OmpR/PhoB-type" evidence="5">
    <location>
        <begin position="1"/>
        <end position="95"/>
    </location>
</feature>
<evidence type="ECO:0000256" key="5">
    <source>
        <dbReference type="PROSITE-ProRule" id="PRU01091"/>
    </source>
</evidence>
<reference evidence="8" key="1">
    <citation type="journal article" date="2019" name="Int. J. Syst. Evol. Microbiol.">
        <title>The Global Catalogue of Microorganisms (GCM) 10K type strain sequencing project: providing services to taxonomists for standard genome sequencing and annotation.</title>
        <authorList>
            <consortium name="The Broad Institute Genomics Platform"/>
            <consortium name="The Broad Institute Genome Sequencing Center for Infectious Disease"/>
            <person name="Wu L."/>
            <person name="Ma J."/>
        </authorList>
    </citation>
    <scope>NUCLEOTIDE SEQUENCE [LARGE SCALE GENOMIC DNA]</scope>
    <source>
        <strain evidence="8">KCTC 12848</strain>
    </source>
</reference>
<dbReference type="Gene3D" id="3.30.70.1230">
    <property type="entry name" value="Nucleotide cyclase"/>
    <property type="match status" value="1"/>
</dbReference>
<dbReference type="SUPFAM" id="SSF46894">
    <property type="entry name" value="C-terminal effector domain of the bipartite response regulators"/>
    <property type="match status" value="1"/>
</dbReference>
<dbReference type="Gene3D" id="1.25.40.10">
    <property type="entry name" value="Tetratricopeptide repeat domain"/>
    <property type="match status" value="1"/>
</dbReference>
<evidence type="ECO:0000256" key="4">
    <source>
        <dbReference type="ARBA" id="ARBA00023163"/>
    </source>
</evidence>
<dbReference type="InterPro" id="IPR051677">
    <property type="entry name" value="AfsR-DnrI-RedD_regulator"/>
</dbReference>
<feature type="domain" description="OmpR/PhoB-type" evidence="6">
    <location>
        <begin position="1"/>
        <end position="95"/>
    </location>
</feature>
<dbReference type="PROSITE" id="PS51755">
    <property type="entry name" value="OMPR_PHOB"/>
    <property type="match status" value="1"/>
</dbReference>
<evidence type="ECO:0000313" key="8">
    <source>
        <dbReference type="Proteomes" id="UP001595833"/>
    </source>
</evidence>
<keyword evidence="4" id="KW-0804">Transcription</keyword>
<dbReference type="PANTHER" id="PTHR35807">
    <property type="entry name" value="TRANSCRIPTIONAL REGULATOR REDD-RELATED"/>
    <property type="match status" value="1"/>
</dbReference>
<keyword evidence="3 5" id="KW-0238">DNA-binding</keyword>
<comment type="caution">
    <text evidence="7">The sequence shown here is derived from an EMBL/GenBank/DDBJ whole genome shotgun (WGS) entry which is preliminary data.</text>
</comment>
<dbReference type="PANTHER" id="PTHR35807:SF1">
    <property type="entry name" value="TRANSCRIPTIONAL REGULATOR REDD"/>
    <property type="match status" value="1"/>
</dbReference>
<dbReference type="SUPFAM" id="SSF48452">
    <property type="entry name" value="TPR-like"/>
    <property type="match status" value="1"/>
</dbReference>
<dbReference type="InterPro" id="IPR005158">
    <property type="entry name" value="BTAD"/>
</dbReference>
<evidence type="ECO:0000256" key="3">
    <source>
        <dbReference type="ARBA" id="ARBA00023125"/>
    </source>
</evidence>
<accession>A0ABV9Y250</accession>
<dbReference type="Pfam" id="PF03704">
    <property type="entry name" value="BTAD"/>
    <property type="match status" value="1"/>
</dbReference>
<dbReference type="InterPro" id="IPR016032">
    <property type="entry name" value="Sig_transdc_resp-reg_C-effctor"/>
</dbReference>
<protein>
    <submittedName>
        <fullName evidence="7">BTAD domain-containing putative transcriptional regulator</fullName>
    </submittedName>
</protein>
<dbReference type="InterPro" id="IPR001867">
    <property type="entry name" value="OmpR/PhoB-type_DNA-bd"/>
</dbReference>
<dbReference type="SMART" id="SM01043">
    <property type="entry name" value="BTAD"/>
    <property type="match status" value="1"/>
</dbReference>
<dbReference type="SMART" id="SM00862">
    <property type="entry name" value="Trans_reg_C"/>
    <property type="match status" value="1"/>
</dbReference>
<dbReference type="InterPro" id="IPR011990">
    <property type="entry name" value="TPR-like_helical_dom_sf"/>
</dbReference>
<dbReference type="InterPro" id="IPR027417">
    <property type="entry name" value="P-loop_NTPase"/>
</dbReference>
<comment type="similarity">
    <text evidence="1">Belongs to the AfsR/DnrI/RedD regulatory family.</text>
</comment>
<dbReference type="RefSeq" id="WP_344040873.1">
    <property type="nucleotide sequence ID" value="NZ_BAAAKE010000025.1"/>
</dbReference>
<dbReference type="SUPFAM" id="SSF55073">
    <property type="entry name" value="Nucleotide cyclase"/>
    <property type="match status" value="1"/>
</dbReference>
<keyword evidence="8" id="KW-1185">Reference proteome</keyword>